<dbReference type="AlphaFoldDB" id="A0A3B1E2K1"/>
<dbReference type="InterPro" id="IPR018490">
    <property type="entry name" value="cNMP-bd_dom_sf"/>
</dbReference>
<dbReference type="GO" id="GO:0098855">
    <property type="term" value="C:HCN channel complex"/>
    <property type="evidence" value="ECO:0007669"/>
    <property type="project" value="TreeGrafter"/>
</dbReference>
<dbReference type="Pfam" id="PF00027">
    <property type="entry name" value="cNMP_binding"/>
    <property type="match status" value="1"/>
</dbReference>
<proteinExistence type="predicted"/>
<dbReference type="PANTHER" id="PTHR45689">
    <property type="entry name" value="I[[H]] CHANNEL, ISOFORM E"/>
    <property type="match status" value="1"/>
</dbReference>
<dbReference type="Gene3D" id="2.60.120.10">
    <property type="entry name" value="Jelly Rolls"/>
    <property type="match status" value="1"/>
</dbReference>
<dbReference type="SUPFAM" id="SSF51206">
    <property type="entry name" value="cAMP-binding domain-like"/>
    <property type="match status" value="1"/>
</dbReference>
<dbReference type="GO" id="GO:0003254">
    <property type="term" value="P:regulation of membrane depolarization"/>
    <property type="evidence" value="ECO:0007669"/>
    <property type="project" value="TreeGrafter"/>
</dbReference>
<dbReference type="InterPro" id="IPR014710">
    <property type="entry name" value="RmlC-like_jellyroll"/>
</dbReference>
<organism evidence="2">
    <name type="scientific">hydrothermal vent metagenome</name>
    <dbReference type="NCBI Taxonomy" id="652676"/>
    <lineage>
        <taxon>unclassified sequences</taxon>
        <taxon>metagenomes</taxon>
        <taxon>ecological metagenomes</taxon>
    </lineage>
</organism>
<dbReference type="GO" id="GO:0005249">
    <property type="term" value="F:voltage-gated potassium channel activity"/>
    <property type="evidence" value="ECO:0007669"/>
    <property type="project" value="TreeGrafter"/>
</dbReference>
<evidence type="ECO:0000313" key="2">
    <source>
        <dbReference type="EMBL" id="VAY88415.1"/>
    </source>
</evidence>
<dbReference type="EMBL" id="UOYO01000055">
    <property type="protein sequence ID" value="VAY88415.1"/>
    <property type="molecule type" value="Genomic_DNA"/>
</dbReference>
<dbReference type="InterPro" id="IPR000595">
    <property type="entry name" value="cNMP-bd_dom"/>
</dbReference>
<name>A0A3B1E2K1_9ZZZZ</name>
<accession>A0A3B1E2K1</accession>
<gene>
    <name evidence="2" type="ORF">MNB_ARC-1_1223</name>
</gene>
<dbReference type="PROSITE" id="PS50042">
    <property type="entry name" value="CNMP_BINDING_3"/>
    <property type="match status" value="1"/>
</dbReference>
<feature type="domain" description="Cyclic nucleotide-binding" evidence="1">
    <location>
        <begin position="20"/>
        <end position="113"/>
    </location>
</feature>
<dbReference type="GO" id="GO:0035725">
    <property type="term" value="P:sodium ion transmembrane transport"/>
    <property type="evidence" value="ECO:0007669"/>
    <property type="project" value="TreeGrafter"/>
</dbReference>
<evidence type="ECO:0000259" key="1">
    <source>
        <dbReference type="PROSITE" id="PS50042"/>
    </source>
</evidence>
<dbReference type="PANTHER" id="PTHR45689:SF5">
    <property type="entry name" value="I[[H]] CHANNEL, ISOFORM E"/>
    <property type="match status" value="1"/>
</dbReference>
<reference evidence="2" key="1">
    <citation type="submission" date="2018-10" db="EMBL/GenBank/DDBJ databases">
        <authorList>
            <person name="Aoki K."/>
        </authorList>
    </citation>
    <scope>NUCLEOTIDE SEQUENCE</scope>
</reference>
<sequence>MEEKTSLLSKFLQLKSKMHIFANMNDADILSITKNIRLVKFNPGELIIKEGFTDDDIYYILKGEYNIVANRQVIGSFGADTLIGEMASLAKTKRTASVRANSEVIVFSFRIEN</sequence>
<dbReference type="CDD" id="cd00038">
    <property type="entry name" value="CAP_ED"/>
    <property type="match status" value="1"/>
</dbReference>
<protein>
    <recommendedName>
        <fullName evidence="1">Cyclic nucleotide-binding domain-containing protein</fullName>
    </recommendedName>
</protein>
<dbReference type="InterPro" id="IPR051413">
    <property type="entry name" value="K/Na_HCN_channel"/>
</dbReference>